<evidence type="ECO:0000313" key="5">
    <source>
        <dbReference type="Proteomes" id="UP000002012"/>
    </source>
</evidence>
<keyword evidence="5" id="KW-1185">Reference proteome</keyword>
<organism evidence="4 5">
    <name type="scientific">Denitrovibrio acetiphilus (strain DSM 12809 / NBRC 114555 / N2460)</name>
    <dbReference type="NCBI Taxonomy" id="522772"/>
    <lineage>
        <taxon>Bacteria</taxon>
        <taxon>Pseudomonadati</taxon>
        <taxon>Deferribacterota</taxon>
        <taxon>Deferribacteres</taxon>
        <taxon>Deferribacterales</taxon>
        <taxon>Geovibrionaceae</taxon>
        <taxon>Denitrovibrio</taxon>
    </lineage>
</organism>
<dbReference type="GO" id="GO:0016462">
    <property type="term" value="F:pyrophosphatase activity"/>
    <property type="evidence" value="ECO:0007669"/>
    <property type="project" value="TreeGrafter"/>
</dbReference>
<dbReference type="InterPro" id="IPR050273">
    <property type="entry name" value="GppA/Ppx_hydrolase"/>
</dbReference>
<dbReference type="Gene3D" id="1.10.3210.10">
    <property type="entry name" value="Hypothetical protein af1432"/>
    <property type="match status" value="1"/>
</dbReference>
<dbReference type="PaxDb" id="522772-Dacet_3000"/>
<dbReference type="InterPro" id="IPR030673">
    <property type="entry name" value="PyroPPase_GppA_Ppx"/>
</dbReference>
<dbReference type="InterPro" id="IPR043129">
    <property type="entry name" value="ATPase_NBD"/>
</dbReference>
<dbReference type="RefSeq" id="WP_013012235.1">
    <property type="nucleotide sequence ID" value="NC_013943.1"/>
</dbReference>
<dbReference type="Gene3D" id="3.30.420.150">
    <property type="entry name" value="Exopolyphosphatase. Domain 2"/>
    <property type="match status" value="1"/>
</dbReference>
<dbReference type="SUPFAM" id="SSF53067">
    <property type="entry name" value="Actin-like ATPase domain"/>
    <property type="match status" value="2"/>
</dbReference>
<dbReference type="InterPro" id="IPR003607">
    <property type="entry name" value="HD/PDEase_dom"/>
</dbReference>
<dbReference type="OrthoDB" id="9793035at2"/>
<dbReference type="PIRSF" id="PIRSF001267">
    <property type="entry name" value="Pyrophosphatase_GppA_Ppx"/>
    <property type="match status" value="1"/>
</dbReference>
<proteinExistence type="predicted"/>
<feature type="domain" description="Ppx/GppA phosphatase N-terminal" evidence="2">
    <location>
        <begin position="23"/>
        <end position="305"/>
    </location>
</feature>
<dbReference type="SUPFAM" id="SSF109604">
    <property type="entry name" value="HD-domain/PDEase-like"/>
    <property type="match status" value="1"/>
</dbReference>
<protein>
    <submittedName>
        <fullName evidence="4">Ppx/GppA phosphatase</fullName>
    </submittedName>
</protein>
<dbReference type="CDD" id="cd00077">
    <property type="entry name" value="HDc"/>
    <property type="match status" value="1"/>
</dbReference>
<dbReference type="CDD" id="cd24006">
    <property type="entry name" value="ASKHA_NBD_PPX_GppA"/>
    <property type="match status" value="1"/>
</dbReference>
<evidence type="ECO:0000313" key="4">
    <source>
        <dbReference type="EMBL" id="ADD69750.1"/>
    </source>
</evidence>
<dbReference type="STRING" id="522772.Dacet_3000"/>
<sequence>MGAGDYLNIAVVDIGSNSLRMQISEVKGKSYRILEDYKEMLRLGDTIYTVGYFTPEAIDRIVETLKGVKKLAESRGCETIRAIATAAFREADNMGEVLIHVEDATGIKIEVISGEEEARLAYLAATANFELAGRKAVVADIGGGSTEYTVIEDGKMVRSVSLPLGCNRLMREFLLDDPPKSSQILSMKEHIKRSQLEVGLSRDIDMVICTGGSMNNVAVVKHYKDKLVRASNVKYVERIFLKKFIKDFSEKSYSQRIKTEGLEEQRGDLILPAAIQTDMILNETGASGFYTLSGGLRAGLTIDTINRMGIELPFQNNAENIRYSRLIEVGNKFEFDESGAVQVMKLAKKLYTGLAYEMGLGGRDWVLLEAAAVLRDVGKHIAYSKHHKHTYYLIKHSELVGYSVKEVELIANIARYHRKSSPKQSHEDYNMLNDTDRERVIKLASILRIAIALDRSHKGQIKNLKVDVRDSSVVIEAVSKGDISMEIRDFGLKKELISKLLKKTVELV</sequence>
<gene>
    <name evidence="4" type="ordered locus">Dacet_3000</name>
</gene>
<dbReference type="InterPro" id="IPR048950">
    <property type="entry name" value="Ppx_GppA_C"/>
</dbReference>
<accession>D4H746</accession>
<dbReference type="Proteomes" id="UP000002012">
    <property type="component" value="Chromosome"/>
</dbReference>
<dbReference type="Gene3D" id="3.30.420.40">
    <property type="match status" value="1"/>
</dbReference>
<dbReference type="InParanoid" id="D4H746"/>
<dbReference type="PANTHER" id="PTHR30005:SF0">
    <property type="entry name" value="RETROGRADE REGULATION PROTEIN 2"/>
    <property type="match status" value="1"/>
</dbReference>
<dbReference type="eggNOG" id="COG0248">
    <property type="taxonomic scope" value="Bacteria"/>
</dbReference>
<dbReference type="Pfam" id="PF02541">
    <property type="entry name" value="Ppx-GppA"/>
    <property type="match status" value="1"/>
</dbReference>
<dbReference type="HOGENOM" id="CLU_025908_4_1_0"/>
<name>D4H746_DENA2</name>
<feature type="domain" description="Ppx/GppA phosphatase C-terminal" evidence="3">
    <location>
        <begin position="321"/>
        <end position="468"/>
    </location>
</feature>
<dbReference type="AlphaFoldDB" id="D4H746"/>
<evidence type="ECO:0000259" key="3">
    <source>
        <dbReference type="Pfam" id="PF21447"/>
    </source>
</evidence>
<dbReference type="PANTHER" id="PTHR30005">
    <property type="entry name" value="EXOPOLYPHOSPHATASE"/>
    <property type="match status" value="1"/>
</dbReference>
<keyword evidence="1" id="KW-0378">Hydrolase</keyword>
<evidence type="ECO:0000256" key="1">
    <source>
        <dbReference type="ARBA" id="ARBA00022801"/>
    </source>
</evidence>
<dbReference type="Pfam" id="PF21447">
    <property type="entry name" value="Ppx-GppA_III"/>
    <property type="match status" value="1"/>
</dbReference>
<reference evidence="4 5" key="1">
    <citation type="journal article" date="2010" name="Stand. Genomic Sci.">
        <title>Complete genome sequence of Denitrovibrio acetiphilus type strain (N2460).</title>
        <authorList>
            <person name="Kiss H."/>
            <person name="Lang E."/>
            <person name="Lapidus A."/>
            <person name="Copeland A."/>
            <person name="Nolan M."/>
            <person name="Glavina Del Rio T."/>
            <person name="Chen F."/>
            <person name="Lucas S."/>
            <person name="Tice H."/>
            <person name="Cheng J.F."/>
            <person name="Han C."/>
            <person name="Goodwin L."/>
            <person name="Pitluck S."/>
            <person name="Liolios K."/>
            <person name="Pati A."/>
            <person name="Ivanova N."/>
            <person name="Mavromatis K."/>
            <person name="Chen A."/>
            <person name="Palaniappan K."/>
            <person name="Land M."/>
            <person name="Hauser L."/>
            <person name="Chang Y.J."/>
            <person name="Jeffries C.D."/>
            <person name="Detter J.C."/>
            <person name="Brettin T."/>
            <person name="Spring S."/>
            <person name="Rohde M."/>
            <person name="Goker M."/>
            <person name="Woyke T."/>
            <person name="Bristow J."/>
            <person name="Eisen J.A."/>
            <person name="Markowitz V."/>
            <person name="Hugenholtz P."/>
            <person name="Kyrpides N.C."/>
            <person name="Klenk H.P."/>
        </authorList>
    </citation>
    <scope>NUCLEOTIDE SEQUENCE [LARGE SCALE GENOMIC DNA]</scope>
    <source>
        <strain evidence="5">DSM 12809 / NBRC 114555 / N2460</strain>
    </source>
</reference>
<evidence type="ECO:0000259" key="2">
    <source>
        <dbReference type="Pfam" id="PF02541"/>
    </source>
</evidence>
<dbReference type="EMBL" id="CP001968">
    <property type="protein sequence ID" value="ADD69750.1"/>
    <property type="molecule type" value="Genomic_DNA"/>
</dbReference>
<dbReference type="InterPro" id="IPR003695">
    <property type="entry name" value="Ppx_GppA_N"/>
</dbReference>
<dbReference type="KEGG" id="dap:Dacet_3000"/>
<dbReference type="FunCoup" id="D4H746">
    <property type="interactions" value="305"/>
</dbReference>